<dbReference type="Proteomes" id="UP000515158">
    <property type="component" value="Unplaced"/>
</dbReference>
<proteinExistence type="predicted"/>
<dbReference type="InParanoid" id="A0A6P8YXV9"/>
<keyword evidence="1" id="KW-1185">Reference proteome</keyword>
<sequence>MSSSIGMESVLAEMLELNRPRVESLRRLAAQELLDTKLELTTAQNVSKGHADEVTKKDNRVLHWKSLNDLMEQTSLEHNAECNSLREEVDIYTQHCDKLLDELKEQTTDMCHRFTSAPGRFAVEKVSDEIEVYLKEFEEISFEIQSTWDPDIETSRRLMENEPFTLLELPGSSTTEFRTDTLDALIFDFQENTKEQSVVFGQLENEIAALVKEEEIYGH</sequence>
<accession>A0A6P8YXV9</accession>
<dbReference type="KEGG" id="tpal:117643991"/>
<name>A0A6P8YXV9_THRPL</name>
<evidence type="ECO:0000313" key="2">
    <source>
        <dbReference type="RefSeq" id="XP_034239072.1"/>
    </source>
</evidence>
<dbReference type="RefSeq" id="XP_034239072.1">
    <property type="nucleotide sequence ID" value="XM_034383181.1"/>
</dbReference>
<evidence type="ECO:0000313" key="1">
    <source>
        <dbReference type="Proteomes" id="UP000515158"/>
    </source>
</evidence>
<protein>
    <submittedName>
        <fullName evidence="2">Uncharacterized protein LOC117643991</fullName>
    </submittedName>
</protein>
<gene>
    <name evidence="2" type="primary">LOC117643991</name>
</gene>
<dbReference type="GeneID" id="117643991"/>
<reference evidence="2" key="1">
    <citation type="submission" date="2025-08" db="UniProtKB">
        <authorList>
            <consortium name="RefSeq"/>
        </authorList>
    </citation>
    <scope>IDENTIFICATION</scope>
    <source>
        <tissue evidence="2">Total insect</tissue>
    </source>
</reference>
<organism evidence="2">
    <name type="scientific">Thrips palmi</name>
    <name type="common">Melon thrips</name>
    <dbReference type="NCBI Taxonomy" id="161013"/>
    <lineage>
        <taxon>Eukaryota</taxon>
        <taxon>Metazoa</taxon>
        <taxon>Ecdysozoa</taxon>
        <taxon>Arthropoda</taxon>
        <taxon>Hexapoda</taxon>
        <taxon>Insecta</taxon>
        <taxon>Pterygota</taxon>
        <taxon>Neoptera</taxon>
        <taxon>Paraneoptera</taxon>
        <taxon>Thysanoptera</taxon>
        <taxon>Terebrantia</taxon>
        <taxon>Thripoidea</taxon>
        <taxon>Thripidae</taxon>
        <taxon>Thrips</taxon>
    </lineage>
</organism>
<dbReference type="AlphaFoldDB" id="A0A6P8YXV9"/>